<name>A0ABT2WXH8_9RHOB</name>
<comment type="caution">
    <text evidence="3">The sequence shown here is derived from an EMBL/GenBank/DDBJ whole genome shotgun (WGS) entry which is preliminary data.</text>
</comment>
<dbReference type="InterPro" id="IPR022472">
    <property type="entry name" value="VPLPA-CTERM"/>
</dbReference>
<dbReference type="Pfam" id="PF07589">
    <property type="entry name" value="PEP-CTERM"/>
    <property type="match status" value="1"/>
</dbReference>
<keyword evidence="1" id="KW-1133">Transmembrane helix</keyword>
<evidence type="ECO:0000256" key="1">
    <source>
        <dbReference type="SAM" id="Phobius"/>
    </source>
</evidence>
<reference evidence="3 4" key="1">
    <citation type="submission" date="2022-10" db="EMBL/GenBank/DDBJ databases">
        <title>Ruegeria sp. nov., isolated from ocean surface water.</title>
        <authorList>
            <person name="He W."/>
            <person name="Wang L."/>
            <person name="Zhang D.-F."/>
        </authorList>
    </citation>
    <scope>NUCLEOTIDE SEQUENCE [LARGE SCALE GENOMIC DNA]</scope>
    <source>
        <strain evidence="3 4">WL0004</strain>
    </source>
</reference>
<sequence length="88" mass="9399">MERRWTSGPEQRVAQNAANGGLDGLYNGFGETSAYVRDNFGYLGQNYGNTNYAFRVSAVPVPAAGLLLLSGFGALGAIARRRKSRAKG</sequence>
<keyword evidence="1" id="KW-0472">Membrane</keyword>
<evidence type="ECO:0000313" key="4">
    <source>
        <dbReference type="Proteomes" id="UP001321014"/>
    </source>
</evidence>
<feature type="transmembrane region" description="Helical" evidence="1">
    <location>
        <begin position="52"/>
        <end position="78"/>
    </location>
</feature>
<evidence type="ECO:0000313" key="3">
    <source>
        <dbReference type="EMBL" id="MCU9840605.1"/>
    </source>
</evidence>
<protein>
    <submittedName>
        <fullName evidence="3">VPLPA-CTERM sorting domain-containing protein</fullName>
    </submittedName>
</protein>
<organism evidence="3 4">
    <name type="scientific">Ruegeria marisflavi</name>
    <dbReference type="NCBI Taxonomy" id="2984152"/>
    <lineage>
        <taxon>Bacteria</taxon>
        <taxon>Pseudomonadati</taxon>
        <taxon>Pseudomonadota</taxon>
        <taxon>Alphaproteobacteria</taxon>
        <taxon>Rhodobacterales</taxon>
        <taxon>Roseobacteraceae</taxon>
        <taxon>Ruegeria</taxon>
    </lineage>
</organism>
<keyword evidence="4" id="KW-1185">Reference proteome</keyword>
<proteinExistence type="predicted"/>
<dbReference type="NCBIfam" id="TIGR03370">
    <property type="entry name" value="VPLPA-CTERM"/>
    <property type="match status" value="1"/>
</dbReference>
<accession>A0ABT2WXH8</accession>
<dbReference type="RefSeq" id="WP_263390459.1">
    <property type="nucleotide sequence ID" value="NZ_JAOVQN010000060.1"/>
</dbReference>
<keyword evidence="1" id="KW-0812">Transmembrane</keyword>
<dbReference type="NCBIfam" id="TIGR02595">
    <property type="entry name" value="PEP_CTERM"/>
    <property type="match status" value="1"/>
</dbReference>
<gene>
    <name evidence="3" type="ORF">OEZ49_22970</name>
</gene>
<dbReference type="InterPro" id="IPR013424">
    <property type="entry name" value="Ice-binding_C"/>
</dbReference>
<evidence type="ECO:0000259" key="2">
    <source>
        <dbReference type="Pfam" id="PF07589"/>
    </source>
</evidence>
<dbReference type="Proteomes" id="UP001321014">
    <property type="component" value="Unassembled WGS sequence"/>
</dbReference>
<dbReference type="EMBL" id="JAOVQN010000060">
    <property type="protein sequence ID" value="MCU9840605.1"/>
    <property type="molecule type" value="Genomic_DNA"/>
</dbReference>
<feature type="domain" description="Ice-binding protein C-terminal" evidence="2">
    <location>
        <begin position="58"/>
        <end position="83"/>
    </location>
</feature>